<dbReference type="InterPro" id="IPR003661">
    <property type="entry name" value="HisK_dim/P_dom"/>
</dbReference>
<feature type="transmembrane region" description="Helical" evidence="11">
    <location>
        <begin position="130"/>
        <end position="152"/>
    </location>
</feature>
<evidence type="ECO:0000256" key="4">
    <source>
        <dbReference type="ARBA" id="ARBA00022553"/>
    </source>
</evidence>
<dbReference type="InterPro" id="IPR050398">
    <property type="entry name" value="HssS/ArlS-like"/>
</dbReference>
<name>A0A0C7NNC2_DEFTU</name>
<dbReference type="PANTHER" id="PTHR45528:SF12">
    <property type="entry name" value="SENSOR HISTIDINE KINASE ARSS"/>
    <property type="match status" value="1"/>
</dbReference>
<evidence type="ECO:0000256" key="8">
    <source>
        <dbReference type="ARBA" id="ARBA00022989"/>
    </source>
</evidence>
<reference evidence="15" key="1">
    <citation type="submission" date="2014-11" db="EMBL/GenBank/DDBJ databases">
        <authorList>
            <person name="Wibberg D."/>
        </authorList>
    </citation>
    <scope>NUCLEOTIDE SEQUENCE [LARGE SCALE GENOMIC DNA]</scope>
    <source>
        <strain evidence="15">L3</strain>
    </source>
</reference>
<dbReference type="PROSITE" id="PS50885">
    <property type="entry name" value="HAMP"/>
    <property type="match status" value="1"/>
</dbReference>
<dbReference type="CDD" id="cd00075">
    <property type="entry name" value="HATPase"/>
    <property type="match status" value="1"/>
</dbReference>
<keyword evidence="4" id="KW-0597">Phosphoprotein</keyword>
<dbReference type="PROSITE" id="PS50109">
    <property type="entry name" value="HIS_KIN"/>
    <property type="match status" value="1"/>
</dbReference>
<evidence type="ECO:0000256" key="2">
    <source>
        <dbReference type="ARBA" id="ARBA00004141"/>
    </source>
</evidence>
<dbReference type="SUPFAM" id="SSF55874">
    <property type="entry name" value="ATPase domain of HSP90 chaperone/DNA topoisomerase II/histidine kinase"/>
    <property type="match status" value="1"/>
</dbReference>
<evidence type="ECO:0000256" key="6">
    <source>
        <dbReference type="ARBA" id="ARBA00022692"/>
    </source>
</evidence>
<sequence>MLDTSLGREKKKPSAVFRQTIVFTSVTMAIVFAMVIIIRIFYVQFTIRTYSDLYATELNIATGKKEKTNEPQDTLNLLYQLMQDSNVIRRSLVSNKIVILDGVLISDPYGLIKDKFKIPYLPYLYEYQGLYYLFIGVPIFDSSYLIIGNPSLEITALLKSFREVTTLILIFGFFLSLVVSYFLAKNTLKPVVKISDQISKIDIDNINQRIPEQNTKEFDIFANKLNSMLNRIQQAFELQNQFVSDVSHELRTPLTSINGYVKMLKRWGKNDPTVMEESLDSIESSSEYLSDLVEKLLLLTKTDYQIEKEEINLYSVIEDILDFFKLSLQEFSVQIKGKDFKVNTSKEYLSIILKVLIENAIKYSKDIKKIDIELNPLQKKLIIKDYGIGIEEEKLKNIFERFYKADSSRSQKGHGLGLSIAKKLADALDIKITVESEINKGTTFTLHFK</sequence>
<dbReference type="GO" id="GO:0000155">
    <property type="term" value="F:phosphorelay sensor kinase activity"/>
    <property type="evidence" value="ECO:0007669"/>
    <property type="project" value="InterPro"/>
</dbReference>
<dbReference type="HOGENOM" id="CLU_000445_89_6_0"/>
<proteinExistence type="predicted"/>
<evidence type="ECO:0000256" key="7">
    <source>
        <dbReference type="ARBA" id="ARBA00022777"/>
    </source>
</evidence>
<dbReference type="EC" id="2.7.13.3" evidence="3"/>
<dbReference type="AlphaFoldDB" id="A0A0C7NNC2"/>
<protein>
    <recommendedName>
        <fullName evidence="3">histidine kinase</fullName>
        <ecNumber evidence="3">2.7.13.3</ecNumber>
    </recommendedName>
</protein>
<keyword evidence="10 11" id="KW-0472">Membrane</keyword>
<dbReference type="EMBL" id="LN824141">
    <property type="protein sequence ID" value="CEP77422.1"/>
    <property type="molecule type" value="Genomic_DNA"/>
</dbReference>
<dbReference type="InterPro" id="IPR003594">
    <property type="entry name" value="HATPase_dom"/>
</dbReference>
<feature type="domain" description="HAMP" evidence="13">
    <location>
        <begin position="185"/>
        <end position="237"/>
    </location>
</feature>
<keyword evidence="8 11" id="KW-1133">Transmembrane helix</keyword>
<evidence type="ECO:0000256" key="3">
    <source>
        <dbReference type="ARBA" id="ARBA00012438"/>
    </source>
</evidence>
<evidence type="ECO:0000259" key="12">
    <source>
        <dbReference type="PROSITE" id="PS50109"/>
    </source>
</evidence>
<evidence type="ECO:0000313" key="15">
    <source>
        <dbReference type="Proteomes" id="UP000032809"/>
    </source>
</evidence>
<organism evidence="14 15">
    <name type="scientific">Defluviitoga tunisiensis</name>
    <dbReference type="NCBI Taxonomy" id="1006576"/>
    <lineage>
        <taxon>Bacteria</taxon>
        <taxon>Thermotogati</taxon>
        <taxon>Thermotogota</taxon>
        <taxon>Thermotogae</taxon>
        <taxon>Petrotogales</taxon>
        <taxon>Petrotogaceae</taxon>
        <taxon>Defluviitoga</taxon>
    </lineage>
</organism>
<dbReference type="InterPro" id="IPR005467">
    <property type="entry name" value="His_kinase_dom"/>
</dbReference>
<dbReference type="CDD" id="cd00082">
    <property type="entry name" value="HisKA"/>
    <property type="match status" value="1"/>
</dbReference>
<keyword evidence="9" id="KW-0902">Two-component regulatory system</keyword>
<dbReference type="InterPro" id="IPR004358">
    <property type="entry name" value="Sig_transdc_His_kin-like_C"/>
</dbReference>
<dbReference type="SMART" id="SM00387">
    <property type="entry name" value="HATPase_c"/>
    <property type="match status" value="1"/>
</dbReference>
<dbReference type="GO" id="GO:0016020">
    <property type="term" value="C:membrane"/>
    <property type="evidence" value="ECO:0007669"/>
    <property type="project" value="UniProtKB-SubCell"/>
</dbReference>
<evidence type="ECO:0000256" key="5">
    <source>
        <dbReference type="ARBA" id="ARBA00022679"/>
    </source>
</evidence>
<dbReference type="KEGG" id="dtn:DTL3_0088"/>
<keyword evidence="5 14" id="KW-0808">Transferase</keyword>
<gene>
    <name evidence="14" type="ORF">DTL3_0088</name>
</gene>
<dbReference type="PRINTS" id="PR00344">
    <property type="entry name" value="BCTRLSENSOR"/>
</dbReference>
<evidence type="ECO:0000259" key="13">
    <source>
        <dbReference type="PROSITE" id="PS50885"/>
    </source>
</evidence>
<dbReference type="Gene3D" id="1.10.287.130">
    <property type="match status" value="1"/>
</dbReference>
<dbReference type="SUPFAM" id="SSF47384">
    <property type="entry name" value="Homodimeric domain of signal transducing histidine kinase"/>
    <property type="match status" value="1"/>
</dbReference>
<feature type="transmembrane region" description="Helical" evidence="11">
    <location>
        <begin position="21"/>
        <end position="42"/>
    </location>
</feature>
<dbReference type="InterPro" id="IPR036097">
    <property type="entry name" value="HisK_dim/P_sf"/>
</dbReference>
<dbReference type="STRING" id="1006576.DTL3_0088"/>
<dbReference type="Gene3D" id="3.30.565.10">
    <property type="entry name" value="Histidine kinase-like ATPase, C-terminal domain"/>
    <property type="match status" value="1"/>
</dbReference>
<accession>A0A0C7NNC2</accession>
<evidence type="ECO:0000256" key="9">
    <source>
        <dbReference type="ARBA" id="ARBA00023012"/>
    </source>
</evidence>
<dbReference type="PANTHER" id="PTHR45528">
    <property type="entry name" value="SENSOR HISTIDINE KINASE CPXA"/>
    <property type="match status" value="1"/>
</dbReference>
<dbReference type="Gene3D" id="6.10.340.10">
    <property type="match status" value="1"/>
</dbReference>
<dbReference type="FunFam" id="1.10.287.130:FF:000001">
    <property type="entry name" value="Two-component sensor histidine kinase"/>
    <property type="match status" value="1"/>
</dbReference>
<comment type="catalytic activity">
    <reaction evidence="1">
        <text>ATP + protein L-histidine = ADP + protein N-phospho-L-histidine.</text>
        <dbReference type="EC" id="2.7.13.3"/>
    </reaction>
</comment>
<dbReference type="InterPro" id="IPR036890">
    <property type="entry name" value="HATPase_C_sf"/>
</dbReference>
<dbReference type="Pfam" id="PF02518">
    <property type="entry name" value="HATPase_c"/>
    <property type="match status" value="1"/>
</dbReference>
<feature type="domain" description="Histidine kinase" evidence="12">
    <location>
        <begin position="245"/>
        <end position="449"/>
    </location>
</feature>
<evidence type="ECO:0000313" key="14">
    <source>
        <dbReference type="EMBL" id="CEP77422.1"/>
    </source>
</evidence>
<dbReference type="SMART" id="SM00388">
    <property type="entry name" value="HisKA"/>
    <property type="match status" value="1"/>
</dbReference>
<keyword evidence="7 14" id="KW-0418">Kinase</keyword>
<evidence type="ECO:0000256" key="1">
    <source>
        <dbReference type="ARBA" id="ARBA00000085"/>
    </source>
</evidence>
<dbReference type="InterPro" id="IPR003660">
    <property type="entry name" value="HAMP_dom"/>
</dbReference>
<feature type="transmembrane region" description="Helical" evidence="11">
    <location>
        <begin position="164"/>
        <end position="184"/>
    </location>
</feature>
<dbReference type="Pfam" id="PF00512">
    <property type="entry name" value="HisKA"/>
    <property type="match status" value="1"/>
</dbReference>
<comment type="subcellular location">
    <subcellularLocation>
        <location evidence="2">Membrane</location>
        <topology evidence="2">Multi-pass membrane protein</topology>
    </subcellularLocation>
</comment>
<evidence type="ECO:0000256" key="10">
    <source>
        <dbReference type="ARBA" id="ARBA00023136"/>
    </source>
</evidence>
<evidence type="ECO:0000256" key="11">
    <source>
        <dbReference type="SAM" id="Phobius"/>
    </source>
</evidence>
<keyword evidence="6 11" id="KW-0812">Transmembrane</keyword>
<dbReference type="Proteomes" id="UP000032809">
    <property type="component" value="Chromosome I"/>
</dbReference>
<keyword evidence="15" id="KW-1185">Reference proteome</keyword>